<proteinExistence type="predicted"/>
<keyword evidence="1" id="KW-1133">Transmembrane helix</keyword>
<reference evidence="2" key="1">
    <citation type="submission" date="2018-02" db="EMBL/GenBank/DDBJ databases">
        <title>Rhizophora mucronata_Transcriptome.</title>
        <authorList>
            <person name="Meera S.P."/>
            <person name="Sreeshan A."/>
            <person name="Augustine A."/>
        </authorList>
    </citation>
    <scope>NUCLEOTIDE SEQUENCE</scope>
    <source>
        <tissue evidence="2">Leaf</tissue>
    </source>
</reference>
<feature type="transmembrane region" description="Helical" evidence="1">
    <location>
        <begin position="31"/>
        <end position="50"/>
    </location>
</feature>
<keyword evidence="1" id="KW-0472">Membrane</keyword>
<protein>
    <submittedName>
        <fullName evidence="2">Uncharacterized protein</fullName>
    </submittedName>
</protein>
<sequence length="83" mass="9257">MGSLWVSLLSLPNRILMGASRNCCSFLLPKLGFFVFIFVLSISYDVPFLYSYRVPCCCLGSPVNSILVLSFILGITFLKVINK</sequence>
<dbReference type="AlphaFoldDB" id="A0A2P2JG73"/>
<accession>A0A2P2JG73</accession>
<name>A0A2P2JG73_RHIMU</name>
<evidence type="ECO:0000256" key="1">
    <source>
        <dbReference type="SAM" id="Phobius"/>
    </source>
</evidence>
<evidence type="ECO:0000313" key="2">
    <source>
        <dbReference type="EMBL" id="MBW92483.1"/>
    </source>
</evidence>
<organism evidence="2">
    <name type="scientific">Rhizophora mucronata</name>
    <name type="common">Asiatic mangrove</name>
    <dbReference type="NCBI Taxonomy" id="61149"/>
    <lineage>
        <taxon>Eukaryota</taxon>
        <taxon>Viridiplantae</taxon>
        <taxon>Streptophyta</taxon>
        <taxon>Embryophyta</taxon>
        <taxon>Tracheophyta</taxon>
        <taxon>Spermatophyta</taxon>
        <taxon>Magnoliopsida</taxon>
        <taxon>eudicotyledons</taxon>
        <taxon>Gunneridae</taxon>
        <taxon>Pentapetalae</taxon>
        <taxon>rosids</taxon>
        <taxon>fabids</taxon>
        <taxon>Malpighiales</taxon>
        <taxon>Rhizophoraceae</taxon>
        <taxon>Rhizophora</taxon>
    </lineage>
</organism>
<keyword evidence="1" id="KW-0812">Transmembrane</keyword>
<dbReference type="EMBL" id="GGEC01012000">
    <property type="protein sequence ID" value="MBW92483.1"/>
    <property type="molecule type" value="Transcribed_RNA"/>
</dbReference>
<feature type="transmembrane region" description="Helical" evidence="1">
    <location>
        <begin position="62"/>
        <end position="81"/>
    </location>
</feature>